<dbReference type="InterPro" id="IPR042099">
    <property type="entry name" value="ANL_N_sf"/>
</dbReference>
<reference evidence="2 3" key="1">
    <citation type="submission" date="2020-11" db="EMBL/GenBank/DDBJ databases">
        <title>Fusibacter basophilias sp. nov.</title>
        <authorList>
            <person name="Qiu D."/>
        </authorList>
    </citation>
    <scope>NUCLEOTIDE SEQUENCE [LARGE SCALE GENOMIC DNA]</scope>
    <source>
        <strain evidence="2 3">Q10-2</strain>
    </source>
</reference>
<evidence type="ECO:0000313" key="2">
    <source>
        <dbReference type="EMBL" id="MBF4694057.1"/>
    </source>
</evidence>
<dbReference type="PANTHER" id="PTHR36932">
    <property type="entry name" value="CAPSULAR POLYSACCHARIDE BIOSYNTHESIS PROTEIN"/>
    <property type="match status" value="1"/>
</dbReference>
<comment type="caution">
    <text evidence="2">The sequence shown here is derived from an EMBL/GenBank/DDBJ whole genome shotgun (WGS) entry which is preliminary data.</text>
</comment>
<dbReference type="NCBIfam" id="NF045666">
    <property type="entry name" value="DVU1553_fam_AMP"/>
    <property type="match status" value="1"/>
</dbReference>
<keyword evidence="3" id="KW-1185">Reference proteome</keyword>
<evidence type="ECO:0000259" key="1">
    <source>
        <dbReference type="Pfam" id="PF00501"/>
    </source>
</evidence>
<dbReference type="Pfam" id="PF00501">
    <property type="entry name" value="AMP-binding"/>
    <property type="match status" value="1"/>
</dbReference>
<organism evidence="2 3">
    <name type="scientific">Fusibacter ferrireducens</name>
    <dbReference type="NCBI Taxonomy" id="2785058"/>
    <lineage>
        <taxon>Bacteria</taxon>
        <taxon>Bacillati</taxon>
        <taxon>Bacillota</taxon>
        <taxon>Clostridia</taxon>
        <taxon>Eubacteriales</taxon>
        <taxon>Eubacteriales Family XII. Incertae Sedis</taxon>
        <taxon>Fusibacter</taxon>
    </lineage>
</organism>
<dbReference type="RefSeq" id="WP_194702289.1">
    <property type="nucleotide sequence ID" value="NZ_JADKNH010000007.1"/>
</dbReference>
<accession>A0ABR9ZUA3</accession>
<dbReference type="Proteomes" id="UP000614200">
    <property type="component" value="Unassembled WGS sequence"/>
</dbReference>
<dbReference type="EMBL" id="JADKNH010000007">
    <property type="protein sequence ID" value="MBF4694057.1"/>
    <property type="molecule type" value="Genomic_DNA"/>
</dbReference>
<dbReference type="Gene3D" id="3.40.50.12780">
    <property type="entry name" value="N-terminal domain of ligase-like"/>
    <property type="match status" value="1"/>
</dbReference>
<protein>
    <submittedName>
        <fullName evidence="2">Phenylacetate--CoA ligase family protein</fullName>
    </submittedName>
</protein>
<gene>
    <name evidence="2" type="ORF">ISU02_13130</name>
</gene>
<evidence type="ECO:0000313" key="3">
    <source>
        <dbReference type="Proteomes" id="UP000614200"/>
    </source>
</evidence>
<name>A0ABR9ZUA3_9FIRM</name>
<dbReference type="PANTHER" id="PTHR36932:SF1">
    <property type="entry name" value="CAPSULAR POLYSACCHARIDE BIOSYNTHESIS PROTEIN"/>
    <property type="match status" value="1"/>
</dbReference>
<dbReference type="InterPro" id="IPR000873">
    <property type="entry name" value="AMP-dep_synth/lig_dom"/>
</dbReference>
<proteinExistence type="predicted"/>
<dbReference type="SUPFAM" id="SSF56801">
    <property type="entry name" value="Acetyl-CoA synthetase-like"/>
    <property type="match status" value="1"/>
</dbReference>
<keyword evidence="2" id="KW-0436">Ligase</keyword>
<dbReference type="GO" id="GO:0016874">
    <property type="term" value="F:ligase activity"/>
    <property type="evidence" value="ECO:0007669"/>
    <property type="project" value="UniProtKB-KW"/>
</dbReference>
<dbReference type="InterPro" id="IPR053158">
    <property type="entry name" value="CapK_Type1_Caps_Biosynth"/>
</dbReference>
<feature type="domain" description="AMP-dependent synthetase/ligase" evidence="1">
    <location>
        <begin position="106"/>
        <end position="299"/>
    </location>
</feature>
<sequence>MFENTVKSVLDLWAAKQMDSDLRVFARDLSDSQGELRSQILTYATSKSVFYREHMAQIMDGAQGGGQLVRDWQSVPFTTAEDIKTRGREMLCCSQDVIKRVVTLETSGTTGTPKRLYFTANDQKRTIDYFRVGMDTFTKAGDKVLVLLPCEREGSIGKLLGEALKLGGKTPILKGVVKDLVATFEAIETTEPDVIVGIPFQVLALVKYGVFMNRPITTVKKMLLSTDFVSETALKTIEQYWHCEVFRYYGMTETGFGGGIECSCHEGYHLYEPDFYIEIVDPDTGICLPEGALGEVVITTLKREGMPLIRYRTGDQSRMISEYCSCGSVLKRLDAIRTRLEGSVKLRGGHELTKGAVDDVLLDIQALLDYKIQFKRHKTRDALYLQLYYLADIVDEQLIIERLKNIVTIQSALEQNELEIGVNSIIVSTEYCPHPAKRKIEE</sequence>